<evidence type="ECO:0000313" key="3">
    <source>
        <dbReference type="EMBL" id="BBA99584.1"/>
    </source>
</evidence>
<reference evidence="3 4" key="2">
    <citation type="journal article" date="2011" name="J. Antibiot.">
        <title>Furaquinocins I and J: novel polyketide isoprenoid hybrid compounds from Streptomyces reveromyceticus SN-593.</title>
        <authorList>
            <person name="Panthee S."/>
            <person name="Takahashi S."/>
            <person name="Takagi H."/>
            <person name="Nogawa T."/>
            <person name="Oowada E."/>
            <person name="Uramoto M."/>
            <person name="Osada H."/>
        </authorList>
    </citation>
    <scope>NUCLEOTIDE SEQUENCE [LARGE SCALE GENOMIC DNA]</scope>
    <source>
        <strain evidence="3 4">SN-593</strain>
    </source>
</reference>
<dbReference type="Proteomes" id="UP000595703">
    <property type="component" value="Chromosome"/>
</dbReference>
<name>A0A7U3UVK1_9ACTN</name>
<feature type="signal peptide" evidence="2">
    <location>
        <begin position="1"/>
        <end position="28"/>
    </location>
</feature>
<dbReference type="KEGG" id="arev:RVR_6270"/>
<keyword evidence="4" id="KW-1185">Reference proteome</keyword>
<feature type="compositionally biased region" description="Low complexity" evidence="1">
    <location>
        <begin position="42"/>
        <end position="68"/>
    </location>
</feature>
<evidence type="ECO:0000256" key="2">
    <source>
        <dbReference type="SAM" id="SignalP"/>
    </source>
</evidence>
<accession>A0A7U3UVK1</accession>
<evidence type="ECO:0008006" key="5">
    <source>
        <dbReference type="Google" id="ProtNLM"/>
    </source>
</evidence>
<protein>
    <recommendedName>
        <fullName evidence="5">Secreted protein</fullName>
    </recommendedName>
</protein>
<feature type="region of interest" description="Disordered" evidence="1">
    <location>
        <begin position="35"/>
        <end position="69"/>
    </location>
</feature>
<dbReference type="EMBL" id="AP018365">
    <property type="protein sequence ID" value="BBA99584.1"/>
    <property type="molecule type" value="Genomic_DNA"/>
</dbReference>
<reference evidence="3 4" key="1">
    <citation type="journal article" date="2010" name="J. Bacteriol.">
        <title>Biochemical characterization of a novel indole prenyltransferase from Streptomyces sp. SN-593.</title>
        <authorList>
            <person name="Takahashi S."/>
            <person name="Takagi H."/>
            <person name="Toyoda A."/>
            <person name="Uramoto M."/>
            <person name="Nogawa T."/>
            <person name="Ueki M."/>
            <person name="Sakaki Y."/>
            <person name="Osada H."/>
        </authorList>
    </citation>
    <scope>NUCLEOTIDE SEQUENCE [LARGE SCALE GENOMIC DNA]</scope>
    <source>
        <strain evidence="3 4">SN-593</strain>
    </source>
</reference>
<proteinExistence type="predicted"/>
<sequence>MVRISSGVAAAGFLATAIAVVGALTAAAADAPPRRHMGGVHGAAADGATPSATGSGTSAAASTALPAGTGHGSRVVYSLGRHRVWLVDAHDGVLRSYGVRGGTAAPARGTHRVFARESGRVVLFASTDGVNVGFAPEGGAGARGAAIREAPADADALWRHAPVGSLVAVVP</sequence>
<reference evidence="3 4" key="3">
    <citation type="journal article" date="2011" name="Nat. Chem. Biol.">
        <title>Reveromycin A biosynthesis uses RevG and RevJ for stereospecific spiroacetal formation.</title>
        <authorList>
            <person name="Takahashi S."/>
            <person name="Toyoda A."/>
            <person name="Sekiyama Y."/>
            <person name="Takagi H."/>
            <person name="Nogawa T."/>
            <person name="Uramoto M."/>
            <person name="Suzuki R."/>
            <person name="Koshino H."/>
            <person name="Kumano T."/>
            <person name="Panthee S."/>
            <person name="Dairi T."/>
            <person name="Ishikawa J."/>
            <person name="Ikeda H."/>
            <person name="Sakaki Y."/>
            <person name="Osada H."/>
        </authorList>
    </citation>
    <scope>NUCLEOTIDE SEQUENCE [LARGE SCALE GENOMIC DNA]</scope>
    <source>
        <strain evidence="3 4">SN-593</strain>
    </source>
</reference>
<dbReference type="RefSeq" id="WP_202235555.1">
    <property type="nucleotide sequence ID" value="NZ_AP018365.1"/>
</dbReference>
<gene>
    <name evidence="3" type="ORF">RVR_6270</name>
</gene>
<organism evidence="3 4">
    <name type="scientific">Actinacidiphila reveromycinica</name>
    <dbReference type="NCBI Taxonomy" id="659352"/>
    <lineage>
        <taxon>Bacteria</taxon>
        <taxon>Bacillati</taxon>
        <taxon>Actinomycetota</taxon>
        <taxon>Actinomycetes</taxon>
        <taxon>Kitasatosporales</taxon>
        <taxon>Streptomycetaceae</taxon>
        <taxon>Actinacidiphila</taxon>
    </lineage>
</organism>
<dbReference type="AlphaFoldDB" id="A0A7U3UVK1"/>
<feature type="chain" id="PRO_5032467768" description="Secreted protein" evidence="2">
    <location>
        <begin position="29"/>
        <end position="171"/>
    </location>
</feature>
<evidence type="ECO:0000313" key="4">
    <source>
        <dbReference type="Proteomes" id="UP000595703"/>
    </source>
</evidence>
<keyword evidence="2" id="KW-0732">Signal</keyword>
<reference evidence="3 4" key="4">
    <citation type="journal article" date="2020" name="Sci. Rep.">
        <title>beta-carboline chemical signals induce reveromycin production through a LuxR family regulator in Streptomyces sp. SN-593.</title>
        <authorList>
            <person name="Panthee S."/>
            <person name="Kito N."/>
            <person name="Hayashi T."/>
            <person name="Shimizu T."/>
            <person name="Ishikawa J."/>
            <person name="Hamamoto H."/>
            <person name="Osada H."/>
            <person name="Takahashi S."/>
        </authorList>
    </citation>
    <scope>NUCLEOTIDE SEQUENCE [LARGE SCALE GENOMIC DNA]</scope>
    <source>
        <strain evidence="3 4">SN-593</strain>
    </source>
</reference>
<evidence type="ECO:0000256" key="1">
    <source>
        <dbReference type="SAM" id="MobiDB-lite"/>
    </source>
</evidence>